<evidence type="ECO:0000313" key="3">
    <source>
        <dbReference type="Proteomes" id="UP000051330"/>
    </source>
</evidence>
<proteinExistence type="predicted"/>
<gene>
    <name evidence="2" type="ORF">FD09_GL002084</name>
</gene>
<protein>
    <submittedName>
        <fullName evidence="2">Uncharacterized protein</fullName>
    </submittedName>
</protein>
<organism evidence="2 3">
    <name type="scientific">Schleiferilactobacillus perolens DSM 12744</name>
    <dbReference type="NCBI Taxonomy" id="1423792"/>
    <lineage>
        <taxon>Bacteria</taxon>
        <taxon>Bacillati</taxon>
        <taxon>Bacillota</taxon>
        <taxon>Bacilli</taxon>
        <taxon>Lactobacillales</taxon>
        <taxon>Lactobacillaceae</taxon>
        <taxon>Schleiferilactobacillus</taxon>
    </lineage>
</organism>
<dbReference type="EMBL" id="AZEC01000004">
    <property type="protein sequence ID" value="KRL13257.1"/>
    <property type="molecule type" value="Genomic_DNA"/>
</dbReference>
<keyword evidence="3" id="KW-1185">Reference proteome</keyword>
<feature type="transmembrane region" description="Helical" evidence="1">
    <location>
        <begin position="48"/>
        <end position="65"/>
    </location>
</feature>
<sequence>MAAYLRLHHENEVRLGNKPLPIPKRIKLQTIDGNPYEQKLRDTNFRQWLVLFAMTFLVGFNYLVLEPASNRGWTISLVVAVILVVVTIYYMVVMRELWLSAERAGTKDTNSI</sequence>
<comment type="caution">
    <text evidence="2">The sequence shown here is derived from an EMBL/GenBank/DDBJ whole genome shotgun (WGS) entry which is preliminary data.</text>
</comment>
<dbReference type="PATRIC" id="fig|1423792.3.peg.2125"/>
<accession>A0A0R1N0G1</accession>
<dbReference type="AlphaFoldDB" id="A0A0R1N0G1"/>
<keyword evidence="1" id="KW-0812">Transmembrane</keyword>
<name>A0A0R1N0G1_9LACO</name>
<evidence type="ECO:0000256" key="1">
    <source>
        <dbReference type="SAM" id="Phobius"/>
    </source>
</evidence>
<reference evidence="2 3" key="1">
    <citation type="journal article" date="2015" name="Genome Announc.">
        <title>Expanding the biotechnology potential of lactobacilli through comparative genomics of 213 strains and associated genera.</title>
        <authorList>
            <person name="Sun Z."/>
            <person name="Harris H.M."/>
            <person name="McCann A."/>
            <person name="Guo C."/>
            <person name="Argimon S."/>
            <person name="Zhang W."/>
            <person name="Yang X."/>
            <person name="Jeffery I.B."/>
            <person name="Cooney J.C."/>
            <person name="Kagawa T.F."/>
            <person name="Liu W."/>
            <person name="Song Y."/>
            <person name="Salvetti E."/>
            <person name="Wrobel A."/>
            <person name="Rasinkangas P."/>
            <person name="Parkhill J."/>
            <person name="Rea M.C."/>
            <person name="O'Sullivan O."/>
            <person name="Ritari J."/>
            <person name="Douillard F.P."/>
            <person name="Paul Ross R."/>
            <person name="Yang R."/>
            <person name="Briner A.E."/>
            <person name="Felis G.E."/>
            <person name="de Vos W.M."/>
            <person name="Barrangou R."/>
            <person name="Klaenhammer T.R."/>
            <person name="Caufield P.W."/>
            <person name="Cui Y."/>
            <person name="Zhang H."/>
            <person name="O'Toole P.W."/>
        </authorList>
    </citation>
    <scope>NUCLEOTIDE SEQUENCE [LARGE SCALE GENOMIC DNA]</scope>
    <source>
        <strain evidence="2 3">DSM 12744</strain>
    </source>
</reference>
<keyword evidence="1" id="KW-0472">Membrane</keyword>
<keyword evidence="1" id="KW-1133">Transmembrane helix</keyword>
<dbReference type="Proteomes" id="UP000051330">
    <property type="component" value="Unassembled WGS sequence"/>
</dbReference>
<evidence type="ECO:0000313" key="2">
    <source>
        <dbReference type="EMBL" id="KRL13257.1"/>
    </source>
</evidence>
<feature type="transmembrane region" description="Helical" evidence="1">
    <location>
        <begin position="71"/>
        <end position="93"/>
    </location>
</feature>